<evidence type="ECO:0000256" key="5">
    <source>
        <dbReference type="ARBA" id="ARBA00022605"/>
    </source>
</evidence>
<comment type="subcellular location">
    <subcellularLocation>
        <location evidence="1">Membrane</location>
        <topology evidence="1">Multi-pass membrane protein</topology>
    </subcellularLocation>
</comment>
<proteinExistence type="predicted"/>
<feature type="transmembrane region" description="Helical" evidence="10">
    <location>
        <begin position="153"/>
        <end position="178"/>
    </location>
</feature>
<dbReference type="Pfam" id="PF07264">
    <property type="entry name" value="EI24"/>
    <property type="match status" value="1"/>
</dbReference>
<keyword evidence="12" id="KW-1185">Reference proteome</keyword>
<dbReference type="AlphaFoldDB" id="A0A4R8DNP4"/>
<keyword evidence="4" id="KW-0997">Cell inner membrane</keyword>
<dbReference type="InterPro" id="IPR059112">
    <property type="entry name" value="CysZ/EI24"/>
</dbReference>
<dbReference type="GO" id="GO:0009675">
    <property type="term" value="F:high-affinity sulfate:proton symporter activity"/>
    <property type="evidence" value="ECO:0007669"/>
    <property type="project" value="TreeGrafter"/>
</dbReference>
<feature type="transmembrane region" description="Helical" evidence="10">
    <location>
        <begin position="218"/>
        <end position="247"/>
    </location>
</feature>
<evidence type="ECO:0000256" key="8">
    <source>
        <dbReference type="ARBA" id="ARBA00023032"/>
    </source>
</evidence>
<accession>A0A4R8DNP4</accession>
<evidence type="ECO:0000256" key="6">
    <source>
        <dbReference type="ARBA" id="ARBA00022692"/>
    </source>
</evidence>
<comment type="caution">
    <text evidence="11">The sequence shown here is derived from an EMBL/GenBank/DDBJ whole genome shotgun (WGS) entry which is preliminary data.</text>
</comment>
<dbReference type="RefSeq" id="WP_133989940.1">
    <property type="nucleotide sequence ID" value="NZ_SODV01000001.1"/>
</dbReference>
<dbReference type="Proteomes" id="UP000294498">
    <property type="component" value="Unassembled WGS sequence"/>
</dbReference>
<evidence type="ECO:0000313" key="12">
    <source>
        <dbReference type="Proteomes" id="UP000294498"/>
    </source>
</evidence>
<reference evidence="11 12" key="1">
    <citation type="submission" date="2019-03" db="EMBL/GenBank/DDBJ databases">
        <title>Genomic Encyclopedia of Type Strains, Phase IV (KMG-IV): sequencing the most valuable type-strain genomes for metagenomic binning, comparative biology and taxonomic classification.</title>
        <authorList>
            <person name="Goeker M."/>
        </authorList>
    </citation>
    <scope>NUCLEOTIDE SEQUENCE [LARGE SCALE GENOMIC DNA]</scope>
    <source>
        <strain evidence="11 12">DSM 100059</strain>
    </source>
</reference>
<dbReference type="GO" id="GO:0005886">
    <property type="term" value="C:plasma membrane"/>
    <property type="evidence" value="ECO:0007669"/>
    <property type="project" value="TreeGrafter"/>
</dbReference>
<evidence type="ECO:0000256" key="1">
    <source>
        <dbReference type="ARBA" id="ARBA00004141"/>
    </source>
</evidence>
<evidence type="ECO:0000256" key="9">
    <source>
        <dbReference type="ARBA" id="ARBA00023136"/>
    </source>
</evidence>
<evidence type="ECO:0000256" key="3">
    <source>
        <dbReference type="ARBA" id="ARBA00022475"/>
    </source>
</evidence>
<organism evidence="11 12">
    <name type="scientific">Dinghuibacter silviterrae</name>
    <dbReference type="NCBI Taxonomy" id="1539049"/>
    <lineage>
        <taxon>Bacteria</taxon>
        <taxon>Pseudomonadati</taxon>
        <taxon>Bacteroidota</taxon>
        <taxon>Chitinophagia</taxon>
        <taxon>Chitinophagales</taxon>
        <taxon>Chitinophagaceae</taxon>
        <taxon>Dinghuibacter</taxon>
    </lineage>
</organism>
<keyword evidence="5" id="KW-0028">Amino-acid biosynthesis</keyword>
<keyword evidence="6 10" id="KW-0812">Transmembrane</keyword>
<feature type="transmembrane region" description="Helical" evidence="10">
    <location>
        <begin position="84"/>
        <end position="113"/>
    </location>
</feature>
<keyword evidence="3" id="KW-1003">Cell membrane</keyword>
<keyword evidence="7 10" id="KW-1133">Transmembrane helix</keyword>
<feature type="transmembrane region" description="Helical" evidence="10">
    <location>
        <begin position="24"/>
        <end position="47"/>
    </location>
</feature>
<keyword evidence="2" id="KW-0813">Transport</keyword>
<evidence type="ECO:0000313" key="11">
    <source>
        <dbReference type="EMBL" id="TDW99335.1"/>
    </source>
</evidence>
<dbReference type="OrthoDB" id="9787566at2"/>
<evidence type="ECO:0000256" key="4">
    <source>
        <dbReference type="ARBA" id="ARBA00022519"/>
    </source>
</evidence>
<name>A0A4R8DNP4_9BACT</name>
<protein>
    <submittedName>
        <fullName evidence="11">CysZ protein</fullName>
    </submittedName>
</protein>
<evidence type="ECO:0000256" key="7">
    <source>
        <dbReference type="ARBA" id="ARBA00022989"/>
    </source>
</evidence>
<keyword evidence="8" id="KW-0764">Sulfate transport</keyword>
<gene>
    <name evidence="11" type="ORF">EDB95_0344</name>
</gene>
<dbReference type="InterPro" id="IPR050480">
    <property type="entry name" value="CysZ-like"/>
</dbReference>
<dbReference type="PANTHER" id="PTHR37468:SF1">
    <property type="entry name" value="SULFATE TRANSPORTER CYSZ"/>
    <property type="match status" value="1"/>
</dbReference>
<dbReference type="GO" id="GO:0000103">
    <property type="term" value="P:sulfate assimilation"/>
    <property type="evidence" value="ECO:0007669"/>
    <property type="project" value="TreeGrafter"/>
</dbReference>
<dbReference type="PANTHER" id="PTHR37468">
    <property type="entry name" value="SULFATE TRANSPORTER CYSZ"/>
    <property type="match status" value="1"/>
</dbReference>
<evidence type="ECO:0000256" key="2">
    <source>
        <dbReference type="ARBA" id="ARBA00022448"/>
    </source>
</evidence>
<dbReference type="EMBL" id="SODV01000001">
    <property type="protein sequence ID" value="TDW99335.1"/>
    <property type="molecule type" value="Genomic_DNA"/>
</dbReference>
<evidence type="ECO:0000256" key="10">
    <source>
        <dbReference type="SAM" id="Phobius"/>
    </source>
</evidence>
<dbReference type="GO" id="GO:0019344">
    <property type="term" value="P:cysteine biosynthetic process"/>
    <property type="evidence" value="ECO:0007669"/>
    <property type="project" value="TreeGrafter"/>
</dbReference>
<keyword evidence="9 10" id="KW-0472">Membrane</keyword>
<sequence>MLKELIISFQSYYQAHLFIRQHKLWKWIIIPGILYAILFCAGFWFFLKSSNEAIGHLTALLGIRRWLETMQSSWLNFFVLFDDLILRLVLLFFYFSLFKYLILITGSPLFAYLSERIDAINMGTDYQFRWRSLWKDMGRGASQALRNALWQTVYTFTLLIVSFIPVVGWITPLVAFLIECYYYGFSMLDYSCAHHGLSRSRSVEFIGERRGLALGNGIVFYAMHVVLVLGWVLAPTYALVAAALSLYPHKQQTA</sequence>